<sequence>MDQENEQVTNIEMSMSLTSSQEYNLKEEQLEVEVFSGDEKKQLDTHNSQATHLLISSMTQLSTQAKSDTETAHLSLPMQDLIYNPEYSQQIFQAWLQLESLPCYTIPPNFLSCTSIQRTVLQQMRVTLTDWLISIQLYLNISNEALQLTLNITDRYTANSPASLSKSNYQLIGLAALSIASKFEEIAVPGLKLLCDLADNAYTRQQLAAMEKQIYFSLDCSISNPQPIHFLRYFSILLSRDTLEHSLAKYLVELSLLQQPEAAHMRASIRAAVCLSLSSRLIVNSGHVLQCLARVLEMGQHELQGCMDSLVSHVKRVTCEKGAGLFVYQKYSDKKFSHVSTLQCLKDL</sequence>
<dbReference type="Pfam" id="PF02984">
    <property type="entry name" value="Cyclin_C"/>
    <property type="match status" value="1"/>
</dbReference>
<comment type="similarity">
    <text evidence="4">Belongs to the cyclin family.</text>
</comment>
<name>A0AAV7JDY5_9METZ</name>
<dbReference type="CDD" id="cd20537">
    <property type="entry name" value="CYCLIN_CCNO-like_rpt2"/>
    <property type="match status" value="1"/>
</dbReference>
<dbReference type="GO" id="GO:0051301">
    <property type="term" value="P:cell division"/>
    <property type="evidence" value="ECO:0007669"/>
    <property type="project" value="UniProtKB-KW"/>
</dbReference>
<keyword evidence="8" id="KW-1185">Reference proteome</keyword>
<dbReference type="GO" id="GO:0016538">
    <property type="term" value="F:cyclin-dependent protein serine/threonine kinase regulator activity"/>
    <property type="evidence" value="ECO:0007669"/>
    <property type="project" value="InterPro"/>
</dbReference>
<accession>A0AAV7JDY5</accession>
<evidence type="ECO:0000313" key="7">
    <source>
        <dbReference type="EMBL" id="KAI6646685.1"/>
    </source>
</evidence>
<dbReference type="PIRSF" id="PIRSF001771">
    <property type="entry name" value="Cyclin_A_B_D_E"/>
    <property type="match status" value="1"/>
</dbReference>
<dbReference type="InterPro" id="IPR039361">
    <property type="entry name" value="Cyclin"/>
</dbReference>
<dbReference type="Gene3D" id="1.10.472.10">
    <property type="entry name" value="Cyclin-like"/>
    <property type="match status" value="2"/>
</dbReference>
<feature type="domain" description="Cyclin-like" evidence="5">
    <location>
        <begin position="130"/>
        <end position="216"/>
    </location>
</feature>
<keyword evidence="1" id="KW-0132">Cell division</keyword>
<proteinExistence type="inferred from homology"/>
<evidence type="ECO:0000256" key="3">
    <source>
        <dbReference type="ARBA" id="ARBA00023306"/>
    </source>
</evidence>
<dbReference type="GO" id="GO:0044772">
    <property type="term" value="P:mitotic cell cycle phase transition"/>
    <property type="evidence" value="ECO:0007669"/>
    <property type="project" value="InterPro"/>
</dbReference>
<dbReference type="Proteomes" id="UP001165289">
    <property type="component" value="Unassembled WGS sequence"/>
</dbReference>
<evidence type="ECO:0000256" key="2">
    <source>
        <dbReference type="ARBA" id="ARBA00023127"/>
    </source>
</evidence>
<keyword evidence="2 4" id="KW-0195">Cyclin</keyword>
<dbReference type="InterPro" id="IPR046965">
    <property type="entry name" value="Cyclin_A/B-like"/>
</dbReference>
<dbReference type="InterPro" id="IPR013763">
    <property type="entry name" value="Cyclin-like_dom"/>
</dbReference>
<dbReference type="InterPro" id="IPR036915">
    <property type="entry name" value="Cyclin-like_sf"/>
</dbReference>
<evidence type="ECO:0000313" key="8">
    <source>
        <dbReference type="Proteomes" id="UP001165289"/>
    </source>
</evidence>
<organism evidence="7 8">
    <name type="scientific">Oopsacas minuta</name>
    <dbReference type="NCBI Taxonomy" id="111878"/>
    <lineage>
        <taxon>Eukaryota</taxon>
        <taxon>Metazoa</taxon>
        <taxon>Porifera</taxon>
        <taxon>Hexactinellida</taxon>
        <taxon>Hexasterophora</taxon>
        <taxon>Lyssacinosida</taxon>
        <taxon>Leucopsacidae</taxon>
        <taxon>Oopsacas</taxon>
    </lineage>
</organism>
<dbReference type="PANTHER" id="PTHR10177">
    <property type="entry name" value="CYCLINS"/>
    <property type="match status" value="1"/>
</dbReference>
<dbReference type="SMART" id="SM00385">
    <property type="entry name" value="CYCLIN"/>
    <property type="match status" value="1"/>
</dbReference>
<dbReference type="Pfam" id="PF00134">
    <property type="entry name" value="Cyclin_N"/>
    <property type="match status" value="1"/>
</dbReference>
<evidence type="ECO:0000259" key="5">
    <source>
        <dbReference type="SMART" id="SM00385"/>
    </source>
</evidence>
<reference evidence="7 8" key="1">
    <citation type="journal article" date="2023" name="BMC Biol.">
        <title>The compact genome of the sponge Oopsacas minuta (Hexactinellida) is lacking key metazoan core genes.</title>
        <authorList>
            <person name="Santini S."/>
            <person name="Schenkelaars Q."/>
            <person name="Jourda C."/>
            <person name="Duchesne M."/>
            <person name="Belahbib H."/>
            <person name="Rocher C."/>
            <person name="Selva M."/>
            <person name="Riesgo A."/>
            <person name="Vervoort M."/>
            <person name="Leys S.P."/>
            <person name="Kodjabachian L."/>
            <person name="Le Bivic A."/>
            <person name="Borchiellini C."/>
            <person name="Claverie J.M."/>
            <person name="Renard E."/>
        </authorList>
    </citation>
    <scope>NUCLEOTIDE SEQUENCE [LARGE SCALE GENOMIC DNA]</scope>
    <source>
        <strain evidence="7">SPO-2</strain>
    </source>
</reference>
<protein>
    <submittedName>
        <fullName evidence="7">G2/mitotic-specific cyclin-B-like isoform X1</fullName>
    </submittedName>
</protein>
<dbReference type="InterPro" id="IPR006671">
    <property type="entry name" value="Cyclin_N"/>
</dbReference>
<comment type="caution">
    <text evidence="7">The sequence shown here is derived from an EMBL/GenBank/DDBJ whole genome shotgun (WGS) entry which is preliminary data.</text>
</comment>
<dbReference type="EMBL" id="JAKMXF010000354">
    <property type="protein sequence ID" value="KAI6646685.1"/>
    <property type="molecule type" value="Genomic_DNA"/>
</dbReference>
<evidence type="ECO:0000256" key="1">
    <source>
        <dbReference type="ARBA" id="ARBA00022618"/>
    </source>
</evidence>
<dbReference type="InterPro" id="IPR004367">
    <property type="entry name" value="Cyclin_C-dom"/>
</dbReference>
<dbReference type="AlphaFoldDB" id="A0AAV7JDY5"/>
<evidence type="ECO:0000256" key="4">
    <source>
        <dbReference type="RuleBase" id="RU000383"/>
    </source>
</evidence>
<feature type="domain" description="Cyclin C-terminal" evidence="6">
    <location>
        <begin position="225"/>
        <end position="345"/>
    </location>
</feature>
<dbReference type="FunFam" id="1.10.472.10:FF:000001">
    <property type="entry name" value="G2/mitotic-specific cyclin"/>
    <property type="match status" value="1"/>
</dbReference>
<dbReference type="SUPFAM" id="SSF47954">
    <property type="entry name" value="Cyclin-like"/>
    <property type="match status" value="2"/>
</dbReference>
<gene>
    <name evidence="7" type="ORF">LOD99_12806</name>
</gene>
<evidence type="ECO:0000259" key="6">
    <source>
        <dbReference type="SMART" id="SM01332"/>
    </source>
</evidence>
<dbReference type="SMART" id="SM01332">
    <property type="entry name" value="Cyclin_C"/>
    <property type="match status" value="1"/>
</dbReference>
<keyword evidence="3" id="KW-0131">Cell cycle</keyword>